<sequence length="123" mass="14644">MNSRLAAIDSEILNCRMSAESFKQFSLPSTYIHYVTFFRYVIPEFVQENRVLYLDYDMILTQDLLPLFEVDLNGFGNKSCCSCPSKRVKSSSKMLRMGIWSLIARLWMRIYLFLRWPTRFYLP</sequence>
<proteinExistence type="predicted"/>
<dbReference type="GO" id="GO:0016757">
    <property type="term" value="F:glycosyltransferase activity"/>
    <property type="evidence" value="ECO:0007669"/>
    <property type="project" value="InterPro"/>
</dbReference>
<reference evidence="1 2" key="1">
    <citation type="submission" date="2020-06" db="EMBL/GenBank/DDBJ databases">
        <authorList>
            <person name="Chuat V."/>
        </authorList>
    </citation>
    <scope>NUCLEOTIDE SEQUENCE [LARGE SCALE GENOMIC DNA]</scope>
    <source>
        <strain evidence="1">STH_CIRM_336</strain>
    </source>
</reference>
<name>A0A8D6U9H2_STRTR</name>
<dbReference type="Pfam" id="PF01501">
    <property type="entry name" value="Glyco_transf_8"/>
    <property type="match status" value="1"/>
</dbReference>
<dbReference type="RefSeq" id="WP_332068334.1">
    <property type="nucleotide sequence ID" value="NZ_LR822017.1"/>
</dbReference>
<evidence type="ECO:0000313" key="2">
    <source>
        <dbReference type="Proteomes" id="UP000509833"/>
    </source>
</evidence>
<dbReference type="Proteomes" id="UP000509833">
    <property type="component" value="Chromosome"/>
</dbReference>
<protein>
    <submittedName>
        <fullName evidence="1">Uncharacterized protein</fullName>
    </submittedName>
</protein>
<dbReference type="EMBL" id="LR822017">
    <property type="protein sequence ID" value="CAD0138905.1"/>
    <property type="molecule type" value="Genomic_DNA"/>
</dbReference>
<dbReference type="AlphaFoldDB" id="A0A8D6U9H2"/>
<gene>
    <name evidence="1" type="ORF">STHERMO_1698</name>
</gene>
<accession>A0A8D6U9H2</accession>
<dbReference type="SUPFAM" id="SSF53448">
    <property type="entry name" value="Nucleotide-diphospho-sugar transferases"/>
    <property type="match status" value="1"/>
</dbReference>
<dbReference type="Gene3D" id="3.90.550.10">
    <property type="entry name" value="Spore Coat Polysaccharide Biosynthesis Protein SpsA, Chain A"/>
    <property type="match status" value="1"/>
</dbReference>
<organism evidence="1 2">
    <name type="scientific">Streptococcus thermophilus</name>
    <dbReference type="NCBI Taxonomy" id="1308"/>
    <lineage>
        <taxon>Bacteria</taxon>
        <taxon>Bacillati</taxon>
        <taxon>Bacillota</taxon>
        <taxon>Bacilli</taxon>
        <taxon>Lactobacillales</taxon>
        <taxon>Streptococcaceae</taxon>
        <taxon>Streptococcus</taxon>
    </lineage>
</organism>
<dbReference type="InterPro" id="IPR029044">
    <property type="entry name" value="Nucleotide-diphossugar_trans"/>
</dbReference>
<dbReference type="InterPro" id="IPR002495">
    <property type="entry name" value="Glyco_trans_8"/>
</dbReference>
<evidence type="ECO:0000313" key="1">
    <source>
        <dbReference type="EMBL" id="CAD0138905.1"/>
    </source>
</evidence>